<dbReference type="EMBL" id="CP144691">
    <property type="protein sequence ID" value="WVY94596.1"/>
    <property type="molecule type" value="Genomic_DNA"/>
</dbReference>
<keyword evidence="2" id="KW-1185">Reference proteome</keyword>
<proteinExistence type="predicted"/>
<reference evidence="1 2" key="1">
    <citation type="journal article" date="2023" name="Life. Sci Alliance">
        <title>Evolutionary insights into 3D genome organization and epigenetic landscape of Vigna mungo.</title>
        <authorList>
            <person name="Junaid A."/>
            <person name="Singh B."/>
            <person name="Bhatia S."/>
        </authorList>
    </citation>
    <scope>NUCLEOTIDE SEQUENCE [LARGE SCALE GENOMIC DNA]</scope>
    <source>
        <strain evidence="1">Urdbean</strain>
    </source>
</reference>
<name>A0AAQ3MPF7_VIGMU</name>
<accession>A0AAQ3MPF7</accession>
<gene>
    <name evidence="1" type="ORF">V8G54_033684</name>
</gene>
<evidence type="ECO:0000313" key="2">
    <source>
        <dbReference type="Proteomes" id="UP001374535"/>
    </source>
</evidence>
<organism evidence="1 2">
    <name type="scientific">Vigna mungo</name>
    <name type="common">Black gram</name>
    <name type="synonym">Phaseolus mungo</name>
    <dbReference type="NCBI Taxonomy" id="3915"/>
    <lineage>
        <taxon>Eukaryota</taxon>
        <taxon>Viridiplantae</taxon>
        <taxon>Streptophyta</taxon>
        <taxon>Embryophyta</taxon>
        <taxon>Tracheophyta</taxon>
        <taxon>Spermatophyta</taxon>
        <taxon>Magnoliopsida</taxon>
        <taxon>eudicotyledons</taxon>
        <taxon>Gunneridae</taxon>
        <taxon>Pentapetalae</taxon>
        <taxon>rosids</taxon>
        <taxon>fabids</taxon>
        <taxon>Fabales</taxon>
        <taxon>Fabaceae</taxon>
        <taxon>Papilionoideae</taxon>
        <taxon>50 kb inversion clade</taxon>
        <taxon>NPAAA clade</taxon>
        <taxon>indigoferoid/millettioid clade</taxon>
        <taxon>Phaseoleae</taxon>
        <taxon>Vigna</taxon>
    </lineage>
</organism>
<dbReference type="AlphaFoldDB" id="A0AAQ3MPF7"/>
<protein>
    <submittedName>
        <fullName evidence="1">Uncharacterized protein</fullName>
    </submittedName>
</protein>
<dbReference type="Proteomes" id="UP001374535">
    <property type="component" value="Chromosome 10"/>
</dbReference>
<sequence>MLFFPPTDIITERLVICILSPTGRIVLGERNKAIVILVVKLHLPLGAMQDLALCLVEVPLSQLVLGDEPIGGVHVDLGEQQYQPVGDIKLFLVIKVILGVHEVLPLGLGLVSRGRVRVRVRLQLRVFLVY</sequence>
<evidence type="ECO:0000313" key="1">
    <source>
        <dbReference type="EMBL" id="WVY94596.1"/>
    </source>
</evidence>